<evidence type="ECO:0000259" key="2">
    <source>
        <dbReference type="PROSITE" id="PS50853"/>
    </source>
</evidence>
<evidence type="ECO:0000256" key="1">
    <source>
        <dbReference type="SAM" id="SignalP"/>
    </source>
</evidence>
<comment type="caution">
    <text evidence="3">The sequence shown here is derived from an EMBL/GenBank/DDBJ whole genome shotgun (WGS) entry which is preliminary data.</text>
</comment>
<dbReference type="InterPro" id="IPR003961">
    <property type="entry name" value="FN3_dom"/>
</dbReference>
<protein>
    <submittedName>
        <fullName evidence="3">Fibronectin type III domain-containing protein</fullName>
    </submittedName>
</protein>
<dbReference type="CDD" id="cd00063">
    <property type="entry name" value="FN3"/>
    <property type="match status" value="1"/>
</dbReference>
<organism evidence="3 4">
    <name type="scientific">Flavivirga spongiicola</name>
    <dbReference type="NCBI Taxonomy" id="421621"/>
    <lineage>
        <taxon>Bacteria</taxon>
        <taxon>Pseudomonadati</taxon>
        <taxon>Bacteroidota</taxon>
        <taxon>Flavobacteriia</taxon>
        <taxon>Flavobacteriales</taxon>
        <taxon>Flavobacteriaceae</taxon>
        <taxon>Flavivirga</taxon>
    </lineage>
</organism>
<dbReference type="EMBL" id="JAODOP010000004">
    <property type="protein sequence ID" value="MEF3834034.1"/>
    <property type="molecule type" value="Genomic_DNA"/>
</dbReference>
<sequence length="445" mass="48427">MNFKTLLHKNLVKVINCIFFFLLVFNCSSGGGDDSTPPINNNDTTPPTVPTNLVSVNTTETTTDLSWTASTDNIAVQTYLIFKDGSNLLSNTSTSKTITGLDPNTTYTFKVQAKDTAGNTSGFSNEVSITTPAVTAELQVASGDIETYMDNIIDNVPGDSGDNYTVPSTNQLNIWSLVIDAILAENISEAVSKSSEVNYQITEFTDTSLSPNQVFYILEEKSSQSNYWGTYVFSKTPTRDNLILMAPHIKNDTNTGKQAVYCFKNNVAKAVFISGTHRCNNSESSSCSGTTSTCGSSEAYRVSDMAHNTQSAFQKTTENVLNTVSNSVFIQLHGFGKQPSDPYVILSNGTRETPTTDYASLIKDALLIEDNSLTFQLAHINTNWTRLIGFTNTQGRLINASADHCSTSATTTSGRFIHIEQEKSKLRNDAAGWIKMSNALGSVFN</sequence>
<gene>
    <name evidence="3" type="ORF">N1F79_12920</name>
</gene>
<feature type="domain" description="Fibronectin type-III" evidence="2">
    <location>
        <begin position="49"/>
        <end position="134"/>
    </location>
</feature>
<dbReference type="RefSeq" id="WP_303306368.1">
    <property type="nucleotide sequence ID" value="NZ_JAODOP010000004.1"/>
</dbReference>
<dbReference type="InterPro" id="IPR013783">
    <property type="entry name" value="Ig-like_fold"/>
</dbReference>
<feature type="chain" id="PRO_5045412778" evidence="1">
    <location>
        <begin position="30"/>
        <end position="445"/>
    </location>
</feature>
<name>A0ABU7XTH1_9FLAO</name>
<dbReference type="SMART" id="SM00060">
    <property type="entry name" value="FN3"/>
    <property type="match status" value="1"/>
</dbReference>
<evidence type="ECO:0000313" key="4">
    <source>
        <dbReference type="Proteomes" id="UP001337305"/>
    </source>
</evidence>
<reference evidence="3 4" key="1">
    <citation type="submission" date="2022-09" db="EMBL/GenBank/DDBJ databases">
        <title>Genome sequencing of Flavivirga sp. MEBiC05379.</title>
        <authorList>
            <person name="Oh H.-M."/>
            <person name="Kwon K.K."/>
            <person name="Park M.J."/>
            <person name="Yang S.-H."/>
        </authorList>
    </citation>
    <scope>NUCLEOTIDE SEQUENCE [LARGE SCALE GENOMIC DNA]</scope>
    <source>
        <strain evidence="3 4">MEBiC05379</strain>
    </source>
</reference>
<keyword evidence="1" id="KW-0732">Signal</keyword>
<dbReference type="PROSITE" id="PS50853">
    <property type="entry name" value="FN3"/>
    <property type="match status" value="1"/>
</dbReference>
<keyword evidence="4" id="KW-1185">Reference proteome</keyword>
<feature type="signal peptide" evidence="1">
    <location>
        <begin position="1"/>
        <end position="29"/>
    </location>
</feature>
<accession>A0ABU7XTH1</accession>
<evidence type="ECO:0000313" key="3">
    <source>
        <dbReference type="EMBL" id="MEF3834034.1"/>
    </source>
</evidence>
<proteinExistence type="predicted"/>
<dbReference type="Pfam" id="PF00041">
    <property type="entry name" value="fn3"/>
    <property type="match status" value="1"/>
</dbReference>
<dbReference type="Gene3D" id="2.60.40.10">
    <property type="entry name" value="Immunoglobulins"/>
    <property type="match status" value="1"/>
</dbReference>
<dbReference type="InterPro" id="IPR036116">
    <property type="entry name" value="FN3_sf"/>
</dbReference>
<dbReference type="SUPFAM" id="SSF49265">
    <property type="entry name" value="Fibronectin type III"/>
    <property type="match status" value="1"/>
</dbReference>
<dbReference type="Proteomes" id="UP001337305">
    <property type="component" value="Unassembled WGS sequence"/>
</dbReference>